<dbReference type="Pfam" id="PF00501">
    <property type="entry name" value="AMP-binding"/>
    <property type="match status" value="2"/>
</dbReference>
<dbReference type="PANTHER" id="PTHR22754:SF32">
    <property type="entry name" value="DISCO-INTERACTING PROTEIN 2"/>
    <property type="match status" value="1"/>
</dbReference>
<evidence type="ECO:0000259" key="1">
    <source>
        <dbReference type="Pfam" id="PF00501"/>
    </source>
</evidence>
<evidence type="ECO:0000313" key="2">
    <source>
        <dbReference type="Proteomes" id="UP000887566"/>
    </source>
</evidence>
<proteinExistence type="predicted"/>
<dbReference type="InterPro" id="IPR045851">
    <property type="entry name" value="AMP-bd_C_sf"/>
</dbReference>
<sequence>MGRHWEGVIAPVCPAAMRLAKKKRSSLRRCSSSEPTTFLTPPATGRITIGARHRRRLTPDDLPFHASYTRLQFRSLQRPRKKPLQEYYNDDDAELEAMAKVIDPNAPRPEGAIISPARGEQLQIGANLPRSLDAALHRYGTTQAKQTAAVVLDQGSRPSYALTYGKLLSRANKIAYMLLTKVVSSGKENKAPISKPGDRVALVYPNTEPLAFLPAFYGCLIAGVVPVPIEVPLTKRDAGIQQLGFLLGSCGARLALTSDGCYKGLPKTAANDVVDFRGWPRLHWIVTEHLNKPPKDWSAPPRLTDETVGYIEYSTDKEGSVKGVCVSRQAMLSHCRALAAAMEYKEAETMICVLDFKRDVGLWHAILTSVFTGMQVIFVPYSLMKINPASWMLMVTRYKATTALVKSRDLHWGLLATRDHKDINLASLRVVLVADGANPWSLSSCDQFSATFAARGLRADALCPCAGSSETGTVSLRRPGRSSAGSSGRGILSMASLSYGVVRVDQENSLTSLTLQDAGQVLPGGVAVVVKITGPPKLCKADEIGEICLYSHSGGTAYWGLEGMSANTFKVDPLGADDRPLGAVQYTRSGLIGFLGPGGMVFVIGTRSGLMGVSGRQHSADDLIATVLAVEPMKFIYRGRIAVFSTRVLRDERICIVAEQKPGVTEEDSFQWMSRVLQAVDSIHQVGVYCLALVPPNQLPKTPLGGIHISDTKQKFLEGNLHPTTLLMCPHTCVTNLPKPREPQPDVGPAAMFVGNIVQGVRIAGARGRDLGPDDDRSLYLIDVLRQRAQSSPDHVLYTLMNAKGAEVDSLTCMQLFRKAERIGCLLMEKGHLNVGDHVALIFPPGIDLICAFYGCLSVGMVPVCIRPPHSQNLQTTLPTVRMIVDVSRAVAILSTAGMIKLLRSKEASHRVDTKAWPTILDTEELPRKKTTTEFRPRSGDDPCYLDFSVSTTGMLAGIVVSCAGASSLCKSLKLAQELYPSRHVCLCLDPYCGLGFALWCLSSVYSGHHSILIPPSEVELNPSLWLMAVSQHKVRDTFCSYGVMELCVRELAPQMGTLQEKGVNLSCLRTCVAVAEERPRVALCTTFAKLFGPLGLTHRAVSTSFGCRVNTAICMQGASSPDPATVYVDAKALRNDRVTLVEKGAPHSLPLMESGK</sequence>
<dbReference type="Gene3D" id="3.30.300.30">
    <property type="match status" value="1"/>
</dbReference>
<protein>
    <submittedName>
        <fullName evidence="3">AMP-dependent synthetase/ligase domain-containing protein</fullName>
    </submittedName>
</protein>
<name>A0A914VPJ3_9BILA</name>
<dbReference type="InterPro" id="IPR000873">
    <property type="entry name" value="AMP-dep_synth/lig_dom"/>
</dbReference>
<reference evidence="3" key="1">
    <citation type="submission" date="2022-11" db="UniProtKB">
        <authorList>
            <consortium name="WormBaseParasite"/>
        </authorList>
    </citation>
    <scope>IDENTIFICATION</scope>
</reference>
<feature type="domain" description="AMP-dependent synthetase/ligase" evidence="1">
    <location>
        <begin position="786"/>
        <end position="1143"/>
    </location>
</feature>
<dbReference type="InterPro" id="IPR037337">
    <property type="entry name" value="Dip2-like_dom"/>
</dbReference>
<dbReference type="PANTHER" id="PTHR22754">
    <property type="entry name" value="DISCO-INTERACTING PROTEIN 2 DIP2 -RELATED"/>
    <property type="match status" value="1"/>
</dbReference>
<dbReference type="CDD" id="cd05905">
    <property type="entry name" value="Dip2"/>
    <property type="match status" value="1"/>
</dbReference>
<dbReference type="AlphaFoldDB" id="A0A914VPJ3"/>
<dbReference type="Proteomes" id="UP000887566">
    <property type="component" value="Unplaced"/>
</dbReference>
<dbReference type="WBParaSite" id="PSAMB.scaffold231size63335.g3782.t1">
    <property type="protein sequence ID" value="PSAMB.scaffold231size63335.g3782.t1"/>
    <property type="gene ID" value="PSAMB.scaffold231size63335.g3782"/>
</dbReference>
<feature type="domain" description="AMP-dependent synthetase/ligase" evidence="1">
    <location>
        <begin position="150"/>
        <end position="554"/>
    </location>
</feature>
<dbReference type="SUPFAM" id="SSF56801">
    <property type="entry name" value="Acetyl-CoA synthetase-like"/>
    <property type="match status" value="2"/>
</dbReference>
<evidence type="ECO:0000313" key="3">
    <source>
        <dbReference type="WBParaSite" id="PSAMB.scaffold231size63335.g3782.t1"/>
    </source>
</evidence>
<accession>A0A914VPJ3</accession>
<keyword evidence="2" id="KW-1185">Reference proteome</keyword>
<organism evidence="2 3">
    <name type="scientific">Plectus sambesii</name>
    <dbReference type="NCBI Taxonomy" id="2011161"/>
    <lineage>
        <taxon>Eukaryota</taxon>
        <taxon>Metazoa</taxon>
        <taxon>Ecdysozoa</taxon>
        <taxon>Nematoda</taxon>
        <taxon>Chromadorea</taxon>
        <taxon>Plectida</taxon>
        <taxon>Plectina</taxon>
        <taxon>Plectoidea</taxon>
        <taxon>Plectidae</taxon>
        <taxon>Plectus</taxon>
    </lineage>
</organism>
<dbReference type="Gene3D" id="3.40.50.12780">
    <property type="entry name" value="N-terminal domain of ligase-like"/>
    <property type="match status" value="2"/>
</dbReference>
<dbReference type="InterPro" id="IPR042099">
    <property type="entry name" value="ANL_N_sf"/>
</dbReference>